<keyword evidence="1" id="KW-0472">Membrane</keyword>
<protein>
    <submittedName>
        <fullName evidence="2">Uncharacterized protein</fullName>
    </submittedName>
</protein>
<gene>
    <name evidence="2" type="ORF">O3G_MSEX010678</name>
</gene>
<keyword evidence="3" id="KW-1185">Reference proteome</keyword>
<feature type="transmembrane region" description="Helical" evidence="1">
    <location>
        <begin position="112"/>
        <end position="129"/>
    </location>
</feature>
<keyword evidence="1" id="KW-1133">Transmembrane helix</keyword>
<comment type="caution">
    <text evidence="2">The sequence shown here is derived from an EMBL/GenBank/DDBJ whole genome shotgun (WGS) entry which is preliminary data.</text>
</comment>
<reference evidence="2" key="1">
    <citation type="journal article" date="2016" name="Insect Biochem. Mol. Biol.">
        <title>Multifaceted biological insights from a draft genome sequence of the tobacco hornworm moth, Manduca sexta.</title>
        <authorList>
            <person name="Kanost M.R."/>
            <person name="Arrese E.L."/>
            <person name="Cao X."/>
            <person name="Chen Y.R."/>
            <person name="Chellapilla S."/>
            <person name="Goldsmith M.R."/>
            <person name="Grosse-Wilde E."/>
            <person name="Heckel D.G."/>
            <person name="Herndon N."/>
            <person name="Jiang H."/>
            <person name="Papanicolaou A."/>
            <person name="Qu J."/>
            <person name="Soulages J.L."/>
            <person name="Vogel H."/>
            <person name="Walters J."/>
            <person name="Waterhouse R.M."/>
            <person name="Ahn S.J."/>
            <person name="Almeida F.C."/>
            <person name="An C."/>
            <person name="Aqrawi P."/>
            <person name="Bretschneider A."/>
            <person name="Bryant W.B."/>
            <person name="Bucks S."/>
            <person name="Chao H."/>
            <person name="Chevignon G."/>
            <person name="Christen J.M."/>
            <person name="Clarke D.F."/>
            <person name="Dittmer N.T."/>
            <person name="Ferguson L.C.F."/>
            <person name="Garavelou S."/>
            <person name="Gordon K.H.J."/>
            <person name="Gunaratna R.T."/>
            <person name="Han Y."/>
            <person name="Hauser F."/>
            <person name="He Y."/>
            <person name="Heidel-Fischer H."/>
            <person name="Hirsh A."/>
            <person name="Hu Y."/>
            <person name="Jiang H."/>
            <person name="Kalra D."/>
            <person name="Klinner C."/>
            <person name="Konig C."/>
            <person name="Kovar C."/>
            <person name="Kroll A.R."/>
            <person name="Kuwar S.S."/>
            <person name="Lee S.L."/>
            <person name="Lehman R."/>
            <person name="Li K."/>
            <person name="Li Z."/>
            <person name="Liang H."/>
            <person name="Lovelace S."/>
            <person name="Lu Z."/>
            <person name="Mansfield J.H."/>
            <person name="McCulloch K.J."/>
            <person name="Mathew T."/>
            <person name="Morton B."/>
            <person name="Muzny D.M."/>
            <person name="Neunemann D."/>
            <person name="Ongeri F."/>
            <person name="Pauchet Y."/>
            <person name="Pu L.L."/>
            <person name="Pyrousis I."/>
            <person name="Rao X.J."/>
            <person name="Redding A."/>
            <person name="Roesel C."/>
            <person name="Sanchez-Gracia A."/>
            <person name="Schaack S."/>
            <person name="Shukla A."/>
            <person name="Tetreau G."/>
            <person name="Wang Y."/>
            <person name="Xiong G.H."/>
            <person name="Traut W."/>
            <person name="Walsh T.K."/>
            <person name="Worley K.C."/>
            <person name="Wu D."/>
            <person name="Wu W."/>
            <person name="Wu Y.Q."/>
            <person name="Zhang X."/>
            <person name="Zou Z."/>
            <person name="Zucker H."/>
            <person name="Briscoe A.D."/>
            <person name="Burmester T."/>
            <person name="Clem R.J."/>
            <person name="Feyereisen R."/>
            <person name="Grimmelikhuijzen C.J.P."/>
            <person name="Hamodrakas S.J."/>
            <person name="Hansson B.S."/>
            <person name="Huguet E."/>
            <person name="Jermiin L.S."/>
            <person name="Lan Q."/>
            <person name="Lehman H.K."/>
            <person name="Lorenzen M."/>
            <person name="Merzendorfer H."/>
            <person name="Michalopoulos I."/>
            <person name="Morton D.B."/>
            <person name="Muthukrishnan S."/>
            <person name="Oakeshott J.G."/>
            <person name="Palmer W."/>
            <person name="Park Y."/>
            <person name="Passarelli A.L."/>
            <person name="Rozas J."/>
            <person name="Schwartz L.M."/>
            <person name="Smith W."/>
            <person name="Southgate A."/>
            <person name="Vilcinskas A."/>
            <person name="Vogt R."/>
            <person name="Wang P."/>
            <person name="Werren J."/>
            <person name="Yu X.Q."/>
            <person name="Zhou J.J."/>
            <person name="Brown S.J."/>
            <person name="Scherer S.E."/>
            <person name="Richards S."/>
            <person name="Blissard G.W."/>
        </authorList>
    </citation>
    <scope>NUCLEOTIDE SEQUENCE</scope>
</reference>
<name>A0A921ZHV4_MANSE</name>
<dbReference type="EMBL" id="JH668572">
    <property type="protein sequence ID" value="KAG6458114.1"/>
    <property type="molecule type" value="Genomic_DNA"/>
</dbReference>
<reference evidence="2" key="2">
    <citation type="submission" date="2020-12" db="EMBL/GenBank/DDBJ databases">
        <authorList>
            <person name="Kanost M."/>
        </authorList>
    </citation>
    <scope>NUCLEOTIDE SEQUENCE</scope>
</reference>
<evidence type="ECO:0000256" key="1">
    <source>
        <dbReference type="SAM" id="Phobius"/>
    </source>
</evidence>
<organism evidence="2 3">
    <name type="scientific">Manduca sexta</name>
    <name type="common">Tobacco hawkmoth</name>
    <name type="synonym">Tobacco hornworm</name>
    <dbReference type="NCBI Taxonomy" id="7130"/>
    <lineage>
        <taxon>Eukaryota</taxon>
        <taxon>Metazoa</taxon>
        <taxon>Ecdysozoa</taxon>
        <taxon>Arthropoda</taxon>
        <taxon>Hexapoda</taxon>
        <taxon>Insecta</taxon>
        <taxon>Pterygota</taxon>
        <taxon>Neoptera</taxon>
        <taxon>Endopterygota</taxon>
        <taxon>Lepidoptera</taxon>
        <taxon>Glossata</taxon>
        <taxon>Ditrysia</taxon>
        <taxon>Bombycoidea</taxon>
        <taxon>Sphingidae</taxon>
        <taxon>Sphinginae</taxon>
        <taxon>Sphingini</taxon>
        <taxon>Manduca</taxon>
    </lineage>
</organism>
<sequence>MAGGSAWWRRVGARTRTLRNLVLDTQRALHDVCDMLQFDPEVPDTVQEIYNLSLRTTALVVLGSTPSARARLLHCLLGRQLLPDPPPRGCRWVSHWNLLCVYQGRLKGRIDSIYFVCAVMTFGVFFTQIQI</sequence>
<evidence type="ECO:0000313" key="2">
    <source>
        <dbReference type="EMBL" id="KAG6458114.1"/>
    </source>
</evidence>
<evidence type="ECO:0000313" key="3">
    <source>
        <dbReference type="Proteomes" id="UP000791440"/>
    </source>
</evidence>
<dbReference type="Proteomes" id="UP000791440">
    <property type="component" value="Unassembled WGS sequence"/>
</dbReference>
<dbReference type="AlphaFoldDB" id="A0A921ZHV4"/>
<keyword evidence="1" id="KW-0812">Transmembrane</keyword>
<proteinExistence type="predicted"/>
<accession>A0A921ZHV4</accession>